<keyword evidence="4" id="KW-1185">Reference proteome</keyword>
<reference evidence="3 4" key="1">
    <citation type="submission" date="2024-04" db="EMBL/GenBank/DDBJ databases">
        <title>Novel species of the genus Ideonella isolated from streams.</title>
        <authorList>
            <person name="Lu H."/>
        </authorList>
    </citation>
    <scope>NUCLEOTIDE SEQUENCE [LARGE SCALE GENOMIC DNA]</scope>
    <source>
        <strain evidence="3 4">DXS29W</strain>
    </source>
</reference>
<organism evidence="3 4">
    <name type="scientific">Ideonella lacteola</name>
    <dbReference type="NCBI Taxonomy" id="2984193"/>
    <lineage>
        <taxon>Bacteria</taxon>
        <taxon>Pseudomonadati</taxon>
        <taxon>Pseudomonadota</taxon>
        <taxon>Betaproteobacteria</taxon>
        <taxon>Burkholderiales</taxon>
        <taxon>Sphaerotilaceae</taxon>
        <taxon>Ideonella</taxon>
    </lineage>
</organism>
<dbReference type="Pfam" id="PF13145">
    <property type="entry name" value="Rotamase_2"/>
    <property type="match status" value="1"/>
</dbReference>
<keyword evidence="3" id="KW-0413">Isomerase</keyword>
<dbReference type="InterPro" id="IPR027304">
    <property type="entry name" value="Trigger_fact/SurA_dom_sf"/>
</dbReference>
<name>A0ABU9BLK6_9BURK</name>
<dbReference type="EC" id="5.2.1.8" evidence="3"/>
<evidence type="ECO:0000256" key="1">
    <source>
        <dbReference type="SAM" id="MobiDB-lite"/>
    </source>
</evidence>
<dbReference type="RefSeq" id="WP_341425021.1">
    <property type="nucleotide sequence ID" value="NZ_JBBUTG010000003.1"/>
</dbReference>
<dbReference type="Proteomes" id="UP001371218">
    <property type="component" value="Unassembled WGS sequence"/>
</dbReference>
<accession>A0ABU9BLK6</accession>
<sequence>MTPRDLYLPRGARWLWCSTALVVAWALSACSEHRPDATQVAARVNQSDVTVHQINFLLQQDRGLRPDQLDGTGRQVLESLIDQELAVQKAIELKLDRDPQTVQALEAARREVLARAYKERITQGVARATPEETRRYYESTPALFSERRVYSLQELTVDIPPDRLGWMREQLGKARGADDFAVALKAEGVRYSGSHTVKPAEQLPMAWVERFARMKDGDSAVMSDAPGVRVVFIAGSRTEPVSFERAAPAIEQYLGTLAKRKAIDDNLKALRSASQITYQGKFAGGPGAAGRPASSALPAEALPALAPPAEGASEPVRLPLPDAAPLPASAGSGMDPNIAKKGMGLK</sequence>
<feature type="compositionally biased region" description="Low complexity" evidence="1">
    <location>
        <begin position="307"/>
        <end position="330"/>
    </location>
</feature>
<dbReference type="PROSITE" id="PS51257">
    <property type="entry name" value="PROKAR_LIPOPROTEIN"/>
    <property type="match status" value="1"/>
</dbReference>
<proteinExistence type="predicted"/>
<dbReference type="EMBL" id="JBBUTG010000003">
    <property type="protein sequence ID" value="MEK8030661.1"/>
    <property type="molecule type" value="Genomic_DNA"/>
</dbReference>
<dbReference type="SUPFAM" id="SSF109998">
    <property type="entry name" value="Triger factor/SurA peptide-binding domain-like"/>
    <property type="match status" value="1"/>
</dbReference>
<gene>
    <name evidence="3" type="ORF">AACH06_07460</name>
</gene>
<dbReference type="GO" id="GO:0003755">
    <property type="term" value="F:peptidyl-prolyl cis-trans isomerase activity"/>
    <property type="evidence" value="ECO:0007669"/>
    <property type="project" value="UniProtKB-EC"/>
</dbReference>
<evidence type="ECO:0000313" key="4">
    <source>
        <dbReference type="Proteomes" id="UP001371218"/>
    </source>
</evidence>
<evidence type="ECO:0000313" key="3">
    <source>
        <dbReference type="EMBL" id="MEK8030661.1"/>
    </source>
</evidence>
<feature type="domain" description="PpiC" evidence="2">
    <location>
        <begin position="129"/>
        <end position="247"/>
    </location>
</feature>
<dbReference type="InterPro" id="IPR014274">
    <property type="entry name" value="PPIase_EpsD"/>
</dbReference>
<feature type="region of interest" description="Disordered" evidence="1">
    <location>
        <begin position="307"/>
        <end position="346"/>
    </location>
</feature>
<comment type="caution">
    <text evidence="3">The sequence shown here is derived from an EMBL/GenBank/DDBJ whole genome shotgun (WGS) entry which is preliminary data.</text>
</comment>
<dbReference type="InterPro" id="IPR000297">
    <property type="entry name" value="PPIase_PpiC"/>
</dbReference>
<dbReference type="NCBIfam" id="TIGR02925">
    <property type="entry name" value="cis_trans_EpsD"/>
    <property type="match status" value="1"/>
</dbReference>
<evidence type="ECO:0000259" key="2">
    <source>
        <dbReference type="Pfam" id="PF13145"/>
    </source>
</evidence>
<protein>
    <submittedName>
        <fullName evidence="3">EpsD family peptidyl-prolyl cis-trans isomerase</fullName>
        <ecNumber evidence="3">5.2.1.8</ecNumber>
    </submittedName>
</protein>